<dbReference type="Proteomes" id="UP000025241">
    <property type="component" value="Chromosome I"/>
</dbReference>
<dbReference type="PROSITE" id="PS51371">
    <property type="entry name" value="CBS"/>
    <property type="match status" value="2"/>
</dbReference>
<sequence length="155" mass="17409">MAIGEYCNRDVVIAAPTESILTAAQLMRDYHVGDLVLAEQIEHDRYRPVGIVTDRDIVLEIVANDETEPERIPVGDIQLRNLITAKDSEDLFDVIGRMREFGVRRMPVVDAQGLLVGIVSADDLLGVLADNLRDLSRLVGYQNLREEHERAEDDL</sequence>
<proteinExistence type="predicted"/>
<dbReference type="SUPFAM" id="SSF54631">
    <property type="entry name" value="CBS-domain pair"/>
    <property type="match status" value="1"/>
</dbReference>
<keyword evidence="1 2" id="KW-0129">CBS domain</keyword>
<dbReference type="Pfam" id="PF00571">
    <property type="entry name" value="CBS"/>
    <property type="match status" value="2"/>
</dbReference>
<dbReference type="SMART" id="SM00116">
    <property type="entry name" value="CBS"/>
    <property type="match status" value="2"/>
</dbReference>
<evidence type="ECO:0000313" key="4">
    <source>
        <dbReference type="EMBL" id="CDF85256.1"/>
    </source>
</evidence>
<reference evidence="4 5" key="1">
    <citation type="submission" date="2013-03" db="EMBL/GenBank/DDBJ databases">
        <authorList>
            <person name="Linke B."/>
        </authorList>
    </citation>
    <scope>NUCLEOTIDE SEQUENCE [LARGE SCALE GENOMIC DNA]</scope>
    <source>
        <strain evidence="4 5">B13</strain>
    </source>
</reference>
<feature type="domain" description="CBS" evidence="3">
    <location>
        <begin position="7"/>
        <end position="67"/>
    </location>
</feature>
<gene>
    <name evidence="4" type="ORF">PKB_3927</name>
</gene>
<reference evidence="4 5" key="2">
    <citation type="submission" date="2014-05" db="EMBL/GenBank/DDBJ databases">
        <title>Genome sequence of the 3-chlorobenzoate degrading bacterium Pseudomonas knackmussii B13 shows multiple evidence for horizontal gene transfer.</title>
        <authorList>
            <person name="Miyazaki R."/>
            <person name="Bertelli C."/>
            <person name="Falquet L."/>
            <person name="Robinson-Rechavi M."/>
            <person name="Gharib W."/>
            <person name="Roy S."/>
            <person name="Van der Meer J.R."/>
        </authorList>
    </citation>
    <scope>NUCLEOTIDE SEQUENCE [LARGE SCALE GENOMIC DNA]</scope>
    <source>
        <strain evidence="4 5">B13</strain>
    </source>
</reference>
<accession>A0A024HK60</accession>
<dbReference type="KEGG" id="pkc:PKB_3927"/>
<dbReference type="OrthoDB" id="9794094at2"/>
<evidence type="ECO:0000259" key="3">
    <source>
        <dbReference type="PROSITE" id="PS51371"/>
    </source>
</evidence>
<dbReference type="PANTHER" id="PTHR43080">
    <property type="entry name" value="CBS DOMAIN-CONTAINING PROTEIN CBSX3, MITOCHONDRIAL"/>
    <property type="match status" value="1"/>
</dbReference>
<dbReference type="Gene3D" id="3.10.580.10">
    <property type="entry name" value="CBS-domain"/>
    <property type="match status" value="1"/>
</dbReference>
<dbReference type="InterPro" id="IPR046342">
    <property type="entry name" value="CBS_dom_sf"/>
</dbReference>
<feature type="domain" description="CBS" evidence="3">
    <location>
        <begin position="78"/>
        <end position="135"/>
    </location>
</feature>
<dbReference type="InterPro" id="IPR051257">
    <property type="entry name" value="Diverse_CBS-Domain"/>
</dbReference>
<dbReference type="STRING" id="1301098.PKB_3927"/>
<organism evidence="4 5">
    <name type="scientific">Pseudomonas knackmussii (strain DSM 6978 / CCUG 54928 / LMG 23759 / B13)</name>
    <dbReference type="NCBI Taxonomy" id="1301098"/>
    <lineage>
        <taxon>Bacteria</taxon>
        <taxon>Pseudomonadati</taxon>
        <taxon>Pseudomonadota</taxon>
        <taxon>Gammaproteobacteria</taxon>
        <taxon>Pseudomonadales</taxon>
        <taxon>Pseudomonadaceae</taxon>
        <taxon>Pseudomonas</taxon>
    </lineage>
</organism>
<dbReference type="eggNOG" id="COG0517">
    <property type="taxonomic scope" value="Bacteria"/>
</dbReference>
<dbReference type="CDD" id="cd17775">
    <property type="entry name" value="CBS_pair_bact_arch"/>
    <property type="match status" value="1"/>
</dbReference>
<evidence type="ECO:0000256" key="1">
    <source>
        <dbReference type="ARBA" id="ARBA00023122"/>
    </source>
</evidence>
<evidence type="ECO:0000313" key="5">
    <source>
        <dbReference type="Proteomes" id="UP000025241"/>
    </source>
</evidence>
<name>A0A024HK60_PSEKB</name>
<dbReference type="HOGENOM" id="CLU_040681_12_0_6"/>
<dbReference type="PATRIC" id="fig|1301098.3.peg.3931"/>
<dbReference type="AlphaFoldDB" id="A0A024HK60"/>
<dbReference type="InterPro" id="IPR000644">
    <property type="entry name" value="CBS_dom"/>
</dbReference>
<evidence type="ECO:0000256" key="2">
    <source>
        <dbReference type="PROSITE-ProRule" id="PRU00703"/>
    </source>
</evidence>
<protein>
    <recommendedName>
        <fullName evidence="3">CBS domain-containing protein</fullName>
    </recommendedName>
</protein>
<dbReference type="PANTHER" id="PTHR43080:SF2">
    <property type="entry name" value="CBS DOMAIN-CONTAINING PROTEIN"/>
    <property type="match status" value="1"/>
</dbReference>
<dbReference type="EMBL" id="HG322950">
    <property type="protein sequence ID" value="CDF85256.1"/>
    <property type="molecule type" value="Genomic_DNA"/>
</dbReference>
<dbReference type="RefSeq" id="WP_043253619.1">
    <property type="nucleotide sequence ID" value="NZ_HG322950.1"/>
</dbReference>
<keyword evidence="5" id="KW-1185">Reference proteome</keyword>